<name>A0A518JYR2_9BACT</name>
<dbReference type="SUPFAM" id="SSF53474">
    <property type="entry name" value="alpha/beta-Hydrolases"/>
    <property type="match status" value="1"/>
</dbReference>
<reference evidence="4 5" key="1">
    <citation type="submission" date="2019-02" db="EMBL/GenBank/DDBJ databases">
        <title>Deep-cultivation of Planctomycetes and their phenomic and genomic characterization uncovers novel biology.</title>
        <authorList>
            <person name="Wiegand S."/>
            <person name="Jogler M."/>
            <person name="Boedeker C."/>
            <person name="Pinto D."/>
            <person name="Vollmers J."/>
            <person name="Rivas-Marin E."/>
            <person name="Kohn T."/>
            <person name="Peeters S.H."/>
            <person name="Heuer A."/>
            <person name="Rast P."/>
            <person name="Oberbeckmann S."/>
            <person name="Bunk B."/>
            <person name="Jeske O."/>
            <person name="Meyerdierks A."/>
            <person name="Storesund J.E."/>
            <person name="Kallscheuer N."/>
            <person name="Luecker S."/>
            <person name="Lage O.M."/>
            <person name="Pohl T."/>
            <person name="Merkel B.J."/>
            <person name="Hornburger P."/>
            <person name="Mueller R.-W."/>
            <person name="Bruemmer F."/>
            <person name="Labrenz M."/>
            <person name="Spormann A.M."/>
            <person name="Op den Camp H."/>
            <person name="Overmann J."/>
            <person name="Amann R."/>
            <person name="Jetten M.S.M."/>
            <person name="Mascher T."/>
            <person name="Medema M.H."/>
            <person name="Devos D.P."/>
            <person name="Kaster A.-K."/>
            <person name="Ovreas L."/>
            <person name="Rohde M."/>
            <person name="Galperin M.Y."/>
            <person name="Jogler C."/>
        </authorList>
    </citation>
    <scope>NUCLEOTIDE SEQUENCE [LARGE SCALE GENOMIC DNA]</scope>
    <source>
        <strain evidence="4 5">Poly24</strain>
    </source>
</reference>
<dbReference type="Gene3D" id="3.40.50.1820">
    <property type="entry name" value="alpha/beta hydrolase"/>
    <property type="match status" value="1"/>
</dbReference>
<dbReference type="InterPro" id="IPR050585">
    <property type="entry name" value="Xaa-Pro_dipeptidyl-ppase/CocE"/>
</dbReference>
<dbReference type="EMBL" id="CP036348">
    <property type="protein sequence ID" value="QDV70677.1"/>
    <property type="molecule type" value="Genomic_DNA"/>
</dbReference>
<dbReference type="PANTHER" id="PTHR43056">
    <property type="entry name" value="PEPTIDASE S9 PROLYL OLIGOPEPTIDASE"/>
    <property type="match status" value="1"/>
</dbReference>
<dbReference type="Gene3D" id="1.10.3020.10">
    <property type="entry name" value="alpha-amino acid ester hydrolase ( Helical cap domain)"/>
    <property type="match status" value="1"/>
</dbReference>
<evidence type="ECO:0000256" key="2">
    <source>
        <dbReference type="SAM" id="SignalP"/>
    </source>
</evidence>
<dbReference type="PANTHER" id="PTHR43056:SF10">
    <property type="entry name" value="COCE_NOND FAMILY, PUTATIVE (AFU_ORTHOLOGUE AFUA_7G00600)-RELATED"/>
    <property type="match status" value="1"/>
</dbReference>
<proteinExistence type="predicted"/>
<dbReference type="InterPro" id="IPR000383">
    <property type="entry name" value="Xaa-Pro-like_dom"/>
</dbReference>
<dbReference type="SUPFAM" id="SSF49785">
    <property type="entry name" value="Galactose-binding domain-like"/>
    <property type="match status" value="1"/>
</dbReference>
<dbReference type="InterPro" id="IPR029058">
    <property type="entry name" value="AB_hydrolase_fold"/>
</dbReference>
<accession>A0A518JYR2</accession>
<dbReference type="RefSeq" id="WP_145100302.1">
    <property type="nucleotide sequence ID" value="NZ_CP036348.1"/>
</dbReference>
<keyword evidence="5" id="KW-1185">Reference proteome</keyword>
<dbReference type="NCBIfam" id="TIGR00976">
    <property type="entry name" value="CocE_NonD"/>
    <property type="match status" value="1"/>
</dbReference>
<keyword evidence="2" id="KW-0732">Signal</keyword>
<dbReference type="OrthoDB" id="319764at2"/>
<gene>
    <name evidence="4" type="primary">cocE</name>
    <name evidence="4" type="ORF">Poly24_44030</name>
</gene>
<dbReference type="Gene3D" id="2.60.120.260">
    <property type="entry name" value="Galactose-binding domain-like"/>
    <property type="match status" value="1"/>
</dbReference>
<keyword evidence="1 4" id="KW-0378">Hydrolase</keyword>
<sequence precursor="true">MLACTRRFMFQIPIIALLVTSGLVAAAEDYHVEKDVMVPMRDGVRLATDIYRPMVDGKPSEERLPVILSRLPYNKNGAKSRGAYYATHGYVYVAQDTRGRYASEGVWHMLTDDGPDGVDCAAWIGKQPWSDGQIGMIGTSYFGGTQHAMALAGAPELKTVIPVDAMANMGRQSLRNAGAFELRFWNWIFLNASNGSRAGQDPGTKEVLKEMADQRHAYLQELPTRRGMTPLRLAPEYEDWLISAMENGPNDEFWEQNNIVDAPHKYKDIPVYLVSGWYDSWGGNNTATFMALRPEIKGPVYMIMGPWIHGQQSGYAHGQVSFGKQAAIADQWAWRREWYDHWLKGIDNSVGKADPFKTPVRIFVMGTGDGGKDEKGRLQHGGYWRSELDWPLERTQYTDFYLQPDGGLATEKPADEEAVTQYDFDPKNPVPNIGGNISSANDIMVQGAWDQKGGSHIWNFKNPIPLSARSDVLVFQTEPLTEDLEVTGELEVRLFASSSAVDTDFTAKLIDVYPPSADWPGGFDLNIADGIVRARFRESLKKEVLMTPGETYEFTIKMYPTSNVFKKGHRIRVDISSSNFPRFDVNPNTGEPLNRHRRTVVATQTIHHDATRPSRIILPVIPAE</sequence>
<evidence type="ECO:0000256" key="1">
    <source>
        <dbReference type="ARBA" id="ARBA00022801"/>
    </source>
</evidence>
<dbReference type="Pfam" id="PF02129">
    <property type="entry name" value="Peptidase_S15"/>
    <property type="match status" value="1"/>
</dbReference>
<dbReference type="KEGG" id="rcf:Poly24_44030"/>
<feature type="chain" id="PRO_5022022005" evidence="2">
    <location>
        <begin position="27"/>
        <end position="624"/>
    </location>
</feature>
<dbReference type="InterPro" id="IPR005674">
    <property type="entry name" value="CocE/Ser_esterase"/>
</dbReference>
<dbReference type="SMART" id="SM00939">
    <property type="entry name" value="PepX_C"/>
    <property type="match status" value="1"/>
</dbReference>
<organism evidence="4 5">
    <name type="scientific">Rosistilla carotiformis</name>
    <dbReference type="NCBI Taxonomy" id="2528017"/>
    <lineage>
        <taxon>Bacteria</taxon>
        <taxon>Pseudomonadati</taxon>
        <taxon>Planctomycetota</taxon>
        <taxon>Planctomycetia</taxon>
        <taxon>Pirellulales</taxon>
        <taxon>Pirellulaceae</taxon>
        <taxon>Rosistilla</taxon>
    </lineage>
</organism>
<protein>
    <submittedName>
        <fullName evidence="4">Cocaine esterase</fullName>
        <ecNumber evidence="4">3.1.1.84</ecNumber>
    </submittedName>
</protein>
<dbReference type="AlphaFoldDB" id="A0A518JYR2"/>
<dbReference type="EC" id="3.1.1.84" evidence="4"/>
<dbReference type="Pfam" id="PF08530">
    <property type="entry name" value="PepX_C"/>
    <property type="match status" value="1"/>
</dbReference>
<evidence type="ECO:0000313" key="5">
    <source>
        <dbReference type="Proteomes" id="UP000315082"/>
    </source>
</evidence>
<feature type="domain" description="Xaa-Pro dipeptidyl-peptidase C-terminal" evidence="3">
    <location>
        <begin position="336"/>
        <end position="617"/>
    </location>
</feature>
<evidence type="ECO:0000313" key="4">
    <source>
        <dbReference type="EMBL" id="QDV70677.1"/>
    </source>
</evidence>
<dbReference type="InterPro" id="IPR008979">
    <property type="entry name" value="Galactose-bd-like_sf"/>
</dbReference>
<evidence type="ECO:0000259" key="3">
    <source>
        <dbReference type="SMART" id="SM00939"/>
    </source>
</evidence>
<dbReference type="InterPro" id="IPR013736">
    <property type="entry name" value="Xaa-Pro_dipept_C"/>
</dbReference>
<feature type="signal peptide" evidence="2">
    <location>
        <begin position="1"/>
        <end position="26"/>
    </location>
</feature>
<dbReference type="Proteomes" id="UP000315082">
    <property type="component" value="Chromosome"/>
</dbReference>
<dbReference type="GO" id="GO:0008239">
    <property type="term" value="F:dipeptidyl-peptidase activity"/>
    <property type="evidence" value="ECO:0007669"/>
    <property type="project" value="InterPro"/>
</dbReference>